<dbReference type="EMBL" id="LM997413">
    <property type="protein sequence ID" value="CEA03589.1"/>
    <property type="molecule type" value="Genomic_DNA"/>
</dbReference>
<dbReference type="PATRIC" id="fig|1461581.3.peg.1145"/>
<name>A0A078MBI9_9PSED</name>
<evidence type="ECO:0008006" key="3">
    <source>
        <dbReference type="Google" id="ProtNLM"/>
    </source>
</evidence>
<evidence type="ECO:0000256" key="1">
    <source>
        <dbReference type="SAM" id="SignalP"/>
    </source>
</evidence>
<dbReference type="EMBL" id="LK391969">
    <property type="protein sequence ID" value="CEF26242.1"/>
    <property type="molecule type" value="Genomic_DNA"/>
</dbReference>
<feature type="chain" id="PRO_5007377899" description="DUF3617 domain-containing protein" evidence="1">
    <location>
        <begin position="22"/>
        <end position="200"/>
    </location>
</feature>
<sequence length="200" mass="22132">MKKGAPSALVLLLPLAVSTHAYELSPTPEAGLWRSEKRIVIESEGRIQTLDQAQQQLPDGTASDRRALLDDAAIGHGKPTVEMECITLPQAAELVRLENMQREIQRDVPECELTVHPVDRSTLNVHGNCQGKDGFHGDMQGHVEIVSSYEIRSSFLGRSRLQTESDIADADTPTSLQLQEISRWTQADCGEMAPEKRMSF</sequence>
<feature type="signal peptide" evidence="1">
    <location>
        <begin position="1"/>
        <end position="21"/>
    </location>
</feature>
<dbReference type="OrthoDB" id="6873425at2"/>
<keyword evidence="1" id="KW-0732">Signal</keyword>
<protein>
    <recommendedName>
        <fullName evidence="3">DUF3617 domain-containing protein</fullName>
    </recommendedName>
</protein>
<evidence type="ECO:0000313" key="2">
    <source>
        <dbReference type="EMBL" id="CEA03589.1"/>
    </source>
</evidence>
<proteinExistence type="predicted"/>
<dbReference type="Pfam" id="PF12276">
    <property type="entry name" value="DUF3617"/>
    <property type="match status" value="1"/>
</dbReference>
<accession>A0A078MBI9</accession>
<dbReference type="InterPro" id="IPR022061">
    <property type="entry name" value="DUF3617"/>
</dbReference>
<dbReference type="AlphaFoldDB" id="A0A078MBI9"/>
<organism evidence="2">
    <name type="scientific">Pseudomonas saudimassiliensis</name>
    <dbReference type="NCBI Taxonomy" id="1461581"/>
    <lineage>
        <taxon>Bacteria</taxon>
        <taxon>Pseudomonadati</taxon>
        <taxon>Pseudomonadota</taxon>
        <taxon>Gammaproteobacteria</taxon>
        <taxon>Pseudomonadales</taxon>
        <taxon>Pseudomonadaceae</taxon>
        <taxon>Pseudomonas</taxon>
    </lineage>
</organism>
<gene>
    <name evidence="2" type="ORF">BN1049_01169</name>
</gene>
<reference evidence="2" key="1">
    <citation type="submission" date="2014-07" db="EMBL/GenBank/DDBJ databases">
        <authorList>
            <person name="Urmite Genomes Urmite Genomes"/>
        </authorList>
    </citation>
    <scope>NUCLEOTIDE SEQUENCE</scope>
    <source>
        <strain evidence="2">12M76_air</strain>
    </source>
</reference>
<dbReference type="RefSeq" id="WP_076939730.1">
    <property type="nucleotide sequence ID" value="NZ_LK391969.1"/>
</dbReference>